<evidence type="ECO:0000259" key="5">
    <source>
        <dbReference type="PROSITE" id="PS50011"/>
    </source>
</evidence>
<dbReference type="FunFam" id="1.10.510.10:FF:001020">
    <property type="entry name" value="Transmembrane ion channel"/>
    <property type="match status" value="1"/>
</dbReference>
<accession>A0AAV5T217</accession>
<keyword evidence="1" id="KW-0808">Transferase</keyword>
<keyword evidence="7" id="KW-1185">Reference proteome</keyword>
<dbReference type="InterPro" id="IPR000719">
    <property type="entry name" value="Prot_kinase_dom"/>
</dbReference>
<keyword evidence="4" id="KW-0067">ATP-binding</keyword>
<dbReference type="SMART" id="SM00220">
    <property type="entry name" value="S_TKc"/>
    <property type="match status" value="1"/>
</dbReference>
<dbReference type="EMBL" id="BTSX01000002">
    <property type="protein sequence ID" value="GMS86385.1"/>
    <property type="molecule type" value="Genomic_DNA"/>
</dbReference>
<dbReference type="PANTHER" id="PTHR11042:SF91">
    <property type="entry name" value="EUKARYOTIC TRANSLATION INITIATION FACTOR 2-ALPHA KINASE"/>
    <property type="match status" value="1"/>
</dbReference>
<dbReference type="PANTHER" id="PTHR11042">
    <property type="entry name" value="EUKARYOTIC TRANSLATION INITIATION FACTOR 2-ALPHA KINASE EIF2-ALPHA KINASE -RELATED"/>
    <property type="match status" value="1"/>
</dbReference>
<dbReference type="GO" id="GO:0004694">
    <property type="term" value="F:eukaryotic translation initiation factor 2alpha kinase activity"/>
    <property type="evidence" value="ECO:0007669"/>
    <property type="project" value="TreeGrafter"/>
</dbReference>
<evidence type="ECO:0000313" key="7">
    <source>
        <dbReference type="Proteomes" id="UP001432027"/>
    </source>
</evidence>
<proteinExistence type="predicted"/>
<reference evidence="6" key="1">
    <citation type="submission" date="2023-10" db="EMBL/GenBank/DDBJ databases">
        <title>Genome assembly of Pristionchus species.</title>
        <authorList>
            <person name="Yoshida K."/>
            <person name="Sommer R.J."/>
        </authorList>
    </citation>
    <scope>NUCLEOTIDE SEQUENCE</scope>
    <source>
        <strain evidence="6">RS0144</strain>
    </source>
</reference>
<keyword evidence="2" id="KW-0547">Nucleotide-binding</keyword>
<evidence type="ECO:0000313" key="6">
    <source>
        <dbReference type="EMBL" id="GMS86385.1"/>
    </source>
</evidence>
<dbReference type="GO" id="GO:0005634">
    <property type="term" value="C:nucleus"/>
    <property type="evidence" value="ECO:0007669"/>
    <property type="project" value="TreeGrafter"/>
</dbReference>
<dbReference type="Gene3D" id="1.10.510.10">
    <property type="entry name" value="Transferase(Phosphotransferase) domain 1"/>
    <property type="match status" value="1"/>
</dbReference>
<dbReference type="Proteomes" id="UP001432027">
    <property type="component" value="Unassembled WGS sequence"/>
</dbReference>
<dbReference type="GO" id="GO:0005737">
    <property type="term" value="C:cytoplasm"/>
    <property type="evidence" value="ECO:0007669"/>
    <property type="project" value="TreeGrafter"/>
</dbReference>
<dbReference type="AlphaFoldDB" id="A0AAV5T217"/>
<dbReference type="Pfam" id="PF00069">
    <property type="entry name" value="Pkinase"/>
    <property type="match status" value="1"/>
</dbReference>
<gene>
    <name evidence="6" type="ORF">PENTCL1PPCAC_8555</name>
</gene>
<evidence type="ECO:0000256" key="3">
    <source>
        <dbReference type="ARBA" id="ARBA00022777"/>
    </source>
</evidence>
<dbReference type="GO" id="GO:0005524">
    <property type="term" value="F:ATP binding"/>
    <property type="evidence" value="ECO:0007669"/>
    <property type="project" value="UniProtKB-KW"/>
</dbReference>
<comment type="caution">
    <text evidence="6">The sequence shown here is derived from an EMBL/GenBank/DDBJ whole genome shotgun (WGS) entry which is preliminary data.</text>
</comment>
<dbReference type="PROSITE" id="PS50011">
    <property type="entry name" value="PROTEIN_KINASE_DOM"/>
    <property type="match status" value="1"/>
</dbReference>
<dbReference type="SUPFAM" id="SSF56112">
    <property type="entry name" value="Protein kinase-like (PK-like)"/>
    <property type="match status" value="1"/>
</dbReference>
<sequence>MQLRDFSLTQWLNENMVKESRPIHRMKNWFKIIVNAVEYIYEHKHIHRDLKPCNILYIKGHLKICDMGIVAQQRVENGVEITMTRTEAGTAEYMSPEQSSFVSRINAKSDIFTLGLILAEICELRGESDVAVFDNYRRGKPSLAFEDEKTANFVEWLTNVDKTKRPDCKEMLDHLYFASY</sequence>
<evidence type="ECO:0000256" key="2">
    <source>
        <dbReference type="ARBA" id="ARBA00022741"/>
    </source>
</evidence>
<keyword evidence="3" id="KW-0418">Kinase</keyword>
<evidence type="ECO:0000256" key="4">
    <source>
        <dbReference type="ARBA" id="ARBA00022840"/>
    </source>
</evidence>
<name>A0AAV5T217_9BILA</name>
<feature type="domain" description="Protein kinase" evidence="5">
    <location>
        <begin position="1"/>
        <end position="177"/>
    </location>
</feature>
<dbReference type="InterPro" id="IPR011009">
    <property type="entry name" value="Kinase-like_dom_sf"/>
</dbReference>
<dbReference type="InterPro" id="IPR050339">
    <property type="entry name" value="CC_SR_Kinase"/>
</dbReference>
<protein>
    <recommendedName>
        <fullName evidence="5">Protein kinase domain-containing protein</fullName>
    </recommendedName>
</protein>
<evidence type="ECO:0000256" key="1">
    <source>
        <dbReference type="ARBA" id="ARBA00022679"/>
    </source>
</evidence>
<organism evidence="6 7">
    <name type="scientific">Pristionchus entomophagus</name>
    <dbReference type="NCBI Taxonomy" id="358040"/>
    <lineage>
        <taxon>Eukaryota</taxon>
        <taxon>Metazoa</taxon>
        <taxon>Ecdysozoa</taxon>
        <taxon>Nematoda</taxon>
        <taxon>Chromadorea</taxon>
        <taxon>Rhabditida</taxon>
        <taxon>Rhabditina</taxon>
        <taxon>Diplogasteromorpha</taxon>
        <taxon>Diplogasteroidea</taxon>
        <taxon>Neodiplogasteridae</taxon>
        <taxon>Pristionchus</taxon>
    </lineage>
</organism>